<dbReference type="Proteomes" id="UP001057452">
    <property type="component" value="Chromosome 15"/>
</dbReference>
<name>A0ACB9VUD6_CHAAC</name>
<organism evidence="1 2">
    <name type="scientific">Chaenocephalus aceratus</name>
    <name type="common">Blackfin icefish</name>
    <name type="synonym">Chaenichthys aceratus</name>
    <dbReference type="NCBI Taxonomy" id="36190"/>
    <lineage>
        <taxon>Eukaryota</taxon>
        <taxon>Metazoa</taxon>
        <taxon>Chordata</taxon>
        <taxon>Craniata</taxon>
        <taxon>Vertebrata</taxon>
        <taxon>Euteleostomi</taxon>
        <taxon>Actinopterygii</taxon>
        <taxon>Neopterygii</taxon>
        <taxon>Teleostei</taxon>
        <taxon>Neoteleostei</taxon>
        <taxon>Acanthomorphata</taxon>
        <taxon>Eupercaria</taxon>
        <taxon>Perciformes</taxon>
        <taxon>Notothenioidei</taxon>
        <taxon>Channichthyidae</taxon>
        <taxon>Chaenocephalus</taxon>
    </lineage>
</organism>
<gene>
    <name evidence="1" type="ORF">KUCAC02_025355</name>
</gene>
<reference evidence="1" key="1">
    <citation type="submission" date="2022-05" db="EMBL/GenBank/DDBJ databases">
        <title>Chromosome-level genome of Chaenocephalus aceratus.</title>
        <authorList>
            <person name="Park H."/>
        </authorList>
    </citation>
    <scope>NUCLEOTIDE SEQUENCE</scope>
    <source>
        <strain evidence="1">KU_202001</strain>
    </source>
</reference>
<evidence type="ECO:0000313" key="1">
    <source>
        <dbReference type="EMBL" id="KAI4803700.1"/>
    </source>
</evidence>
<feature type="non-terminal residue" evidence="1">
    <location>
        <position position="167"/>
    </location>
</feature>
<keyword evidence="2" id="KW-1185">Reference proteome</keyword>
<proteinExistence type="predicted"/>
<evidence type="ECO:0000313" key="2">
    <source>
        <dbReference type="Proteomes" id="UP001057452"/>
    </source>
</evidence>
<accession>A0ACB9VUD6</accession>
<dbReference type="EMBL" id="CM043799">
    <property type="protein sequence ID" value="KAI4803700.1"/>
    <property type="molecule type" value="Genomic_DNA"/>
</dbReference>
<sequence>GVVGYLFYRAGIRFGAAMRGMKVQRWPGGEPLDTPCVEGEEKGKAAGEMERGGWGLLSESAGARICQASSDSRGHSLDTRGLQGELISAFLSPPAAGPAVHKARGCHTHSSKWHAAPGALWHLSAAPGDNNSSSAKRPGVLSGRSPPGASRSAPEASPPPPPLFVRQ</sequence>
<feature type="non-terminal residue" evidence="1">
    <location>
        <position position="1"/>
    </location>
</feature>
<protein>
    <submittedName>
        <fullName evidence="1">Uncharacterized protein</fullName>
    </submittedName>
</protein>
<comment type="caution">
    <text evidence="1">The sequence shown here is derived from an EMBL/GenBank/DDBJ whole genome shotgun (WGS) entry which is preliminary data.</text>
</comment>